<reference evidence="6 7" key="1">
    <citation type="submission" date="2018-01" db="EMBL/GenBank/DDBJ databases">
        <title>Draft genome of the strawberry crown rot pathogen Phytophthora cactorum.</title>
        <authorList>
            <person name="Armitage A.D."/>
            <person name="Lysoe E."/>
            <person name="Nellist C.F."/>
            <person name="Harrison R.J."/>
            <person name="Brurberg M.B."/>
        </authorList>
    </citation>
    <scope>NUCLEOTIDE SEQUENCE [LARGE SCALE GENOMIC DNA]</scope>
    <source>
        <strain evidence="6 7">10300</strain>
    </source>
</reference>
<dbReference type="Proteomes" id="UP000251314">
    <property type="component" value="Unassembled WGS sequence"/>
</dbReference>
<dbReference type="VEuPathDB" id="FungiDB:PC110_g14845"/>
<reference evidence="2" key="2">
    <citation type="submission" date="2018-10" db="EMBL/GenBank/DDBJ databases">
        <title>Effector identification in a new, highly contiguous assembly of the strawberry crown rot pathogen Phytophthora cactorum.</title>
        <authorList>
            <person name="Armitage A.D."/>
            <person name="Nellist C.F."/>
            <person name="Bates H."/>
            <person name="Vickerstaff R.J."/>
            <person name="Harrison R.J."/>
        </authorList>
    </citation>
    <scope>NUCLEOTIDE SEQUENCE</scope>
    <source>
        <strain evidence="2">15-7</strain>
        <strain evidence="3">P415</strain>
        <strain evidence="4">P421</strain>
    </source>
</reference>
<name>A0A329RWW3_9STRA</name>
<evidence type="ECO:0000313" key="6">
    <source>
        <dbReference type="EMBL" id="RAW28780.1"/>
    </source>
</evidence>
<organism evidence="6 7">
    <name type="scientific">Phytophthora cactorum</name>
    <dbReference type="NCBI Taxonomy" id="29920"/>
    <lineage>
        <taxon>Eukaryota</taxon>
        <taxon>Sar</taxon>
        <taxon>Stramenopiles</taxon>
        <taxon>Oomycota</taxon>
        <taxon>Peronosporomycetes</taxon>
        <taxon>Peronosporales</taxon>
        <taxon>Peronosporaceae</taxon>
        <taxon>Phytophthora</taxon>
    </lineage>
</organism>
<evidence type="ECO:0000313" key="2">
    <source>
        <dbReference type="EMBL" id="KAG2869114.1"/>
    </source>
</evidence>
<dbReference type="STRING" id="29920.A0A329RWW3"/>
<keyword evidence="7" id="KW-1185">Reference proteome</keyword>
<dbReference type="EMBL" id="RCML01000003">
    <property type="protein sequence ID" value="KAG3000303.1"/>
    <property type="molecule type" value="Genomic_DNA"/>
</dbReference>
<accession>A0A329RWW3</accession>
<dbReference type="EMBL" id="MJFZ01000468">
    <property type="protein sequence ID" value="RAW28780.1"/>
    <property type="molecule type" value="Genomic_DNA"/>
</dbReference>
<comment type="caution">
    <text evidence="6">The sequence shown here is derived from an EMBL/GenBank/DDBJ whole genome shotgun (WGS) entry which is preliminary data.</text>
</comment>
<keyword evidence="1" id="KW-0472">Membrane</keyword>
<evidence type="ECO:0000313" key="7">
    <source>
        <dbReference type="Proteomes" id="UP000251314"/>
    </source>
</evidence>
<evidence type="ECO:0000313" key="3">
    <source>
        <dbReference type="EMBL" id="KAG3000303.1"/>
    </source>
</evidence>
<evidence type="ECO:0000256" key="1">
    <source>
        <dbReference type="SAM" id="Phobius"/>
    </source>
</evidence>
<evidence type="ECO:0000313" key="5">
    <source>
        <dbReference type="EMBL" id="KAG6943449.1"/>
    </source>
</evidence>
<dbReference type="Proteomes" id="UP000735874">
    <property type="component" value="Unassembled WGS sequence"/>
</dbReference>
<feature type="transmembrane region" description="Helical" evidence="1">
    <location>
        <begin position="47"/>
        <end position="66"/>
    </location>
</feature>
<protein>
    <submittedName>
        <fullName evidence="6">Uncharacterized protein</fullName>
    </submittedName>
</protein>
<dbReference type="Proteomes" id="UP000688947">
    <property type="component" value="Unassembled WGS sequence"/>
</dbReference>
<keyword evidence="1" id="KW-1133">Transmembrane helix</keyword>
<dbReference type="EMBL" id="JAENGZ010002546">
    <property type="protein sequence ID" value="KAG6943449.1"/>
    <property type="molecule type" value="Genomic_DNA"/>
</dbReference>
<dbReference type="AlphaFoldDB" id="A0A329RWW3"/>
<dbReference type="OrthoDB" id="10279577at2759"/>
<feature type="transmembrane region" description="Helical" evidence="1">
    <location>
        <begin position="17"/>
        <end position="35"/>
    </location>
</feature>
<reference evidence="5" key="3">
    <citation type="submission" date="2021-01" db="EMBL/GenBank/DDBJ databases">
        <title>Phytophthora aleatoria, a newly-described species from Pinus radiata is distinct from Phytophthora cactorum isolates based on comparative genomics.</title>
        <authorList>
            <person name="Mcdougal R."/>
            <person name="Panda P."/>
            <person name="Williams N."/>
            <person name="Studholme D.J."/>
        </authorList>
    </citation>
    <scope>NUCLEOTIDE SEQUENCE</scope>
    <source>
        <strain evidence="5">NZFS 3830</strain>
    </source>
</reference>
<dbReference type="InterPro" id="IPR036259">
    <property type="entry name" value="MFS_trans_sf"/>
</dbReference>
<dbReference type="Proteomes" id="UP000697107">
    <property type="component" value="Unassembled WGS sequence"/>
</dbReference>
<dbReference type="EMBL" id="RCMV01000047">
    <property type="protein sequence ID" value="KAG3226902.1"/>
    <property type="molecule type" value="Genomic_DNA"/>
</dbReference>
<keyword evidence="1" id="KW-0812">Transmembrane</keyword>
<proteinExistence type="predicted"/>
<dbReference type="Proteomes" id="UP000760860">
    <property type="component" value="Unassembled WGS sequence"/>
</dbReference>
<evidence type="ECO:0000313" key="4">
    <source>
        <dbReference type="EMBL" id="KAG3226902.1"/>
    </source>
</evidence>
<dbReference type="Gene3D" id="1.20.1250.20">
    <property type="entry name" value="MFS general substrate transporter like domains"/>
    <property type="match status" value="1"/>
</dbReference>
<sequence>MALIAGTPLCTFVNGEVSNVLTMLSTLGFVLNAITTREFFSTRHRGTAIAAAFAMQGFGIIADVIIEMASAKGSILKYSISQLG</sequence>
<gene>
    <name evidence="5" type="ORF">JG687_00018456</name>
    <name evidence="6" type="ORF">PC110_g14845</name>
    <name evidence="2" type="ORF">PC113_g492</name>
    <name evidence="3" type="ORF">PC118_g280</name>
    <name evidence="4" type="ORF">PC129_g2532</name>
</gene>
<dbReference type="EMBL" id="RCMG01000005">
    <property type="protein sequence ID" value="KAG2869114.1"/>
    <property type="molecule type" value="Genomic_DNA"/>
</dbReference>